<proteinExistence type="inferred from homology"/>
<dbReference type="InterPro" id="IPR036028">
    <property type="entry name" value="SH3-like_dom_sf"/>
</dbReference>
<gene>
    <name evidence="9" type="ORF">SAMN05216454_102207</name>
</gene>
<dbReference type="PANTHER" id="PTHR47053:SF1">
    <property type="entry name" value="MUREIN DD-ENDOPEPTIDASE MEPH-RELATED"/>
    <property type="match status" value="1"/>
</dbReference>
<evidence type="ECO:0000256" key="4">
    <source>
        <dbReference type="ARBA" id="ARBA00022807"/>
    </source>
</evidence>
<dbReference type="InterPro" id="IPR038765">
    <property type="entry name" value="Papain-like_cys_pep_sf"/>
</dbReference>
<evidence type="ECO:0000313" key="10">
    <source>
        <dbReference type="Proteomes" id="UP000199512"/>
    </source>
</evidence>
<feature type="region of interest" description="Disordered" evidence="5">
    <location>
        <begin position="89"/>
        <end position="169"/>
    </location>
</feature>
<dbReference type="RefSeq" id="WP_242938892.1">
    <property type="nucleotide sequence ID" value="NZ_FODF01000002.1"/>
</dbReference>
<feature type="compositionally biased region" description="Basic and acidic residues" evidence="5">
    <location>
        <begin position="261"/>
        <end position="286"/>
    </location>
</feature>
<feature type="signal peptide" evidence="6">
    <location>
        <begin position="1"/>
        <end position="24"/>
    </location>
</feature>
<evidence type="ECO:0000256" key="5">
    <source>
        <dbReference type="SAM" id="MobiDB-lite"/>
    </source>
</evidence>
<dbReference type="GO" id="GO:0008234">
    <property type="term" value="F:cysteine-type peptidase activity"/>
    <property type="evidence" value="ECO:0007669"/>
    <property type="project" value="UniProtKB-KW"/>
</dbReference>
<dbReference type="Gene3D" id="2.30.30.40">
    <property type="entry name" value="SH3 Domains"/>
    <property type="match status" value="3"/>
</dbReference>
<feature type="region of interest" description="Disordered" evidence="5">
    <location>
        <begin position="261"/>
        <end position="287"/>
    </location>
</feature>
<dbReference type="SUPFAM" id="SSF54001">
    <property type="entry name" value="Cysteine proteinases"/>
    <property type="match status" value="1"/>
</dbReference>
<dbReference type="EMBL" id="FODF01000002">
    <property type="protein sequence ID" value="SEN33921.1"/>
    <property type="molecule type" value="Genomic_DNA"/>
</dbReference>
<keyword evidence="2" id="KW-0645">Protease</keyword>
<dbReference type="PANTHER" id="PTHR47053">
    <property type="entry name" value="MUREIN DD-ENDOPEPTIDASE MEPH-RELATED"/>
    <property type="match status" value="1"/>
</dbReference>
<comment type="similarity">
    <text evidence="1">Belongs to the peptidase C40 family.</text>
</comment>
<dbReference type="PROSITE" id="PS51781">
    <property type="entry name" value="SH3B"/>
    <property type="match status" value="3"/>
</dbReference>
<feature type="compositionally biased region" description="Polar residues" evidence="5">
    <location>
        <begin position="91"/>
        <end position="102"/>
    </location>
</feature>
<dbReference type="InterPro" id="IPR051202">
    <property type="entry name" value="Peptidase_C40"/>
</dbReference>
<accession>A0A1H8FQ45</accession>
<dbReference type="Gene3D" id="3.90.1720.10">
    <property type="entry name" value="endopeptidase domain like (from Nostoc punctiforme)"/>
    <property type="match status" value="1"/>
</dbReference>
<feature type="domain" description="SH3b" evidence="7">
    <location>
        <begin position="296"/>
        <end position="360"/>
    </location>
</feature>
<keyword evidence="10" id="KW-1185">Reference proteome</keyword>
<dbReference type="InterPro" id="IPR000064">
    <property type="entry name" value="NLP_P60_dom"/>
</dbReference>
<dbReference type="Proteomes" id="UP000199512">
    <property type="component" value="Unassembled WGS sequence"/>
</dbReference>
<keyword evidence="6" id="KW-0732">Signal</keyword>
<organism evidence="9 10">
    <name type="scientific">Peptostreptococcus russellii</name>
    <dbReference type="NCBI Taxonomy" id="215200"/>
    <lineage>
        <taxon>Bacteria</taxon>
        <taxon>Bacillati</taxon>
        <taxon>Bacillota</taxon>
        <taxon>Clostridia</taxon>
        <taxon>Peptostreptococcales</taxon>
        <taxon>Peptostreptococcaceae</taxon>
        <taxon>Peptostreptococcus</taxon>
    </lineage>
</organism>
<dbReference type="SMART" id="SM00287">
    <property type="entry name" value="SH3b"/>
    <property type="match status" value="3"/>
</dbReference>
<feature type="compositionally biased region" description="Low complexity" evidence="5">
    <location>
        <begin position="103"/>
        <end position="162"/>
    </location>
</feature>
<dbReference type="CDD" id="cd00174">
    <property type="entry name" value="SH3"/>
    <property type="match status" value="1"/>
</dbReference>
<feature type="domain" description="SH3b" evidence="7">
    <location>
        <begin position="191"/>
        <end position="255"/>
    </location>
</feature>
<feature type="domain" description="NlpC/P60" evidence="8">
    <location>
        <begin position="386"/>
        <end position="511"/>
    </location>
</feature>
<evidence type="ECO:0000259" key="7">
    <source>
        <dbReference type="PROSITE" id="PS51781"/>
    </source>
</evidence>
<dbReference type="SUPFAM" id="SSF50044">
    <property type="entry name" value="SH3-domain"/>
    <property type="match status" value="2"/>
</dbReference>
<dbReference type="PROSITE" id="PS51935">
    <property type="entry name" value="NLPC_P60"/>
    <property type="match status" value="1"/>
</dbReference>
<evidence type="ECO:0000256" key="6">
    <source>
        <dbReference type="SAM" id="SignalP"/>
    </source>
</evidence>
<evidence type="ECO:0000256" key="1">
    <source>
        <dbReference type="ARBA" id="ARBA00007074"/>
    </source>
</evidence>
<dbReference type="Pfam" id="PF08239">
    <property type="entry name" value="SH3_3"/>
    <property type="match status" value="3"/>
</dbReference>
<evidence type="ECO:0000256" key="2">
    <source>
        <dbReference type="ARBA" id="ARBA00022670"/>
    </source>
</evidence>
<name>A0A1H8FQ45_9FIRM</name>
<dbReference type="STRING" id="215200.SAMN05216454_102207"/>
<keyword evidence="3" id="KW-0378">Hydrolase</keyword>
<reference evidence="9 10" key="1">
    <citation type="submission" date="2016-10" db="EMBL/GenBank/DDBJ databases">
        <authorList>
            <person name="de Groot N.N."/>
        </authorList>
    </citation>
    <scope>NUCLEOTIDE SEQUENCE [LARGE SCALE GENOMIC DNA]</scope>
    <source>
        <strain evidence="9 10">Calf135</strain>
    </source>
</reference>
<feature type="domain" description="SH3b" evidence="7">
    <location>
        <begin position="24"/>
        <end position="87"/>
    </location>
</feature>
<dbReference type="InterPro" id="IPR003646">
    <property type="entry name" value="SH3-like_bac-type"/>
</dbReference>
<feature type="chain" id="PRO_5011777660" evidence="6">
    <location>
        <begin position="25"/>
        <end position="511"/>
    </location>
</feature>
<evidence type="ECO:0000259" key="8">
    <source>
        <dbReference type="PROSITE" id="PS51935"/>
    </source>
</evidence>
<dbReference type="GO" id="GO:0006508">
    <property type="term" value="P:proteolysis"/>
    <property type="evidence" value="ECO:0007669"/>
    <property type="project" value="UniProtKB-KW"/>
</dbReference>
<protein>
    <submittedName>
        <fullName evidence="9">SH3 domain-containing protein</fullName>
    </submittedName>
</protein>
<dbReference type="AlphaFoldDB" id="A0A1H8FQ45"/>
<dbReference type="Pfam" id="PF00877">
    <property type="entry name" value="NLPC_P60"/>
    <property type="match status" value="1"/>
</dbReference>
<evidence type="ECO:0000313" key="9">
    <source>
        <dbReference type="EMBL" id="SEN33921.1"/>
    </source>
</evidence>
<keyword evidence="4" id="KW-0788">Thiol protease</keyword>
<sequence length="511" mass="54215">MKKAMTVLGLGAAAVAISVSNASAMEQAQTTTDINLRQDPSATSNKVSELKAGANLQVQETKDGWTKVQTEDGQNGWVSGYYVSGEDNKETAQTNDANSQAEANQNVQTENTTEANNQTTNNENNAVNNTNTTNNNNTNTTNNNNASTTNNNVNTEANSAQNSSVKEENVDGSKYIKESSKDANQPAKVTSNGKLNSTAALNVRVGPSVSNGVSSVIYKGEIFKVVEKAPNGWVKVVLNDGTTGWANGKYIDLTEEEDKTNITDYNKKPEQDASKDTSKDDPKAEETVVSQEAAKTNQGKVNSSVGLNVRAGAGTNTSVLTTLKNNSVVNIIGEENGWYKVKLDNGSIGYVGANYITKTSSDSVTNIKESAETTTSNSQVANQGSTEAAQKVVDVAQSLLGVKYSWGGTTTAGFDCSGFTQYVYKNALGIDIPRVSRDQAKAGTGVAVSQAKAGDLLYFDTMGNGRTSHVGIYLGEGKFIHASGTASRPEYVKISSLSERWVNCLGARRFA</sequence>
<evidence type="ECO:0000256" key="3">
    <source>
        <dbReference type="ARBA" id="ARBA00022801"/>
    </source>
</evidence>